<feature type="compositionally biased region" description="Polar residues" evidence="3">
    <location>
        <begin position="339"/>
        <end position="372"/>
    </location>
</feature>
<feature type="compositionally biased region" description="Basic and acidic residues" evidence="3">
    <location>
        <begin position="271"/>
        <end position="280"/>
    </location>
</feature>
<feature type="region of interest" description="Disordered" evidence="3">
    <location>
        <begin position="67"/>
        <end position="158"/>
    </location>
</feature>
<feature type="compositionally biased region" description="Acidic residues" evidence="3">
    <location>
        <begin position="77"/>
        <end position="91"/>
    </location>
</feature>
<feature type="compositionally biased region" description="Pro residues" evidence="3">
    <location>
        <begin position="1"/>
        <end position="10"/>
    </location>
</feature>
<feature type="region of interest" description="Disordered" evidence="3">
    <location>
        <begin position="191"/>
        <end position="968"/>
    </location>
</feature>
<feature type="compositionally biased region" description="Polar residues" evidence="3">
    <location>
        <begin position="592"/>
        <end position="602"/>
    </location>
</feature>
<dbReference type="PRINTS" id="PR01251">
    <property type="entry name" value="AMPHIPHYSIN"/>
</dbReference>
<dbReference type="Proteomes" id="UP000752171">
    <property type="component" value="Unassembled WGS sequence"/>
</dbReference>
<feature type="region of interest" description="Disordered" evidence="3">
    <location>
        <begin position="1"/>
        <end position="54"/>
    </location>
</feature>
<comment type="caution">
    <text evidence="5">The sequence shown here is derived from an EMBL/GenBank/DDBJ whole genome shotgun (WGS) entry which is preliminary data.</text>
</comment>
<feature type="compositionally biased region" description="Polar residues" evidence="3">
    <location>
        <begin position="142"/>
        <end position="158"/>
    </location>
</feature>
<dbReference type="GO" id="GO:0005886">
    <property type="term" value="C:plasma membrane"/>
    <property type="evidence" value="ECO:0007669"/>
    <property type="project" value="TreeGrafter"/>
</dbReference>
<dbReference type="PANTHER" id="PTHR46514:SF2">
    <property type="entry name" value="AMPHIPHYSIN"/>
    <property type="match status" value="1"/>
</dbReference>
<dbReference type="Gene3D" id="2.30.30.40">
    <property type="entry name" value="SH3 Domains"/>
    <property type="match status" value="1"/>
</dbReference>
<dbReference type="InterPro" id="IPR036028">
    <property type="entry name" value="SH3-like_dom_sf"/>
</dbReference>
<feature type="domain" description="SH3" evidence="4">
    <location>
        <begin position="970"/>
        <end position="1042"/>
    </location>
</feature>
<gene>
    <name evidence="5" type="primary">AMPH</name>
    <name evidence="5" type="ORF">AMEX_G10744</name>
</gene>
<dbReference type="GO" id="GO:0048488">
    <property type="term" value="P:synaptic vesicle endocytosis"/>
    <property type="evidence" value="ECO:0007669"/>
    <property type="project" value="TreeGrafter"/>
</dbReference>
<dbReference type="Pfam" id="PF07653">
    <property type="entry name" value="SH3_2"/>
    <property type="match status" value="1"/>
</dbReference>
<feature type="non-terminal residue" evidence="5">
    <location>
        <position position="1"/>
    </location>
</feature>
<feature type="compositionally biased region" description="Low complexity" evidence="3">
    <location>
        <begin position="603"/>
        <end position="617"/>
    </location>
</feature>
<sequence length="1042" mass="109527">KENNPEPNPDCDPCAVGVEEAKQPPGQKGTEAGWATDQPDWAGWGTGEAAAGLEERENEQAMPGIIFTNEFGQEVPEATEDSEQEPYADQDEGNRSKWYLSGQADMDGSGSDYETAEEWGDAPGQNGGWVSADDELDAAENEGSNAGSDQIVPSSTVAQDGFADWGVADTASAPSAEKSPARVDFGSNAFSVNWDQADKTETGSEVTESEKQGLVSSTPEGRVDDSLLAISESTPSSDPFGTLDSDPFGNDPFATSGGDRFGTGNDPFANSEKDQFRQSETDASELPSVDTSAPFVTSGGDVFGPSNSIMEGQTTGFASDPFASQEADTGGWASDPFANKTTPDLFSSETNQDFFASDTNQDLFANKATQEPFTIEPTQDLFASEPTQDLFASEGTDDPFASEAPQDLFASEPTQDLFASEGTDDPFASEAPQNLFASAGTQDLFASEATEDPFASTGSQDLFAKEGTQDPFASKATQDLFASEATQDPFADEASQDPFSSETSQDPFANEDTQDLFASKTIEDPFASGTNQDLFSSQTTQDPFASESNQGWAGGWESASTGEAGGEGTESAEQSNGFAQWAAFPPQDTDPESSSKGSWQEVSGSSGFFSSDGQGDFIAGWPGESGQAQDQFASFPVHNNFPNPKAPSAENPTGPKEPENSDLSEDEVANRRYGKLYQEIDTEKDEVSNKAFNGFAQTDASAPAFAADFGEKLPETEAPEGAEAGTEAAPEGEVAPTPAPAAEAGEGSPVTTPPPAETTPPPAETTPPPAETTPPPAETTPPPTETTPEPAETTPAASPPAEEAPATEEDKESPIEETPTIEAKPEDEAGTVEAKPEEEAGKVEAKPEEEAGIVETKPEDEAGTVVTKPEDEAGNVEAKQEDEAGKVEPKPQENTGTVVVKPAEETSKEGAENSEEKMPIPSVVIEPASSNEGDDDRDGDIASPTATSGNGVIPDSQTAKDIPSSGMPSGFMYKVETMHDFDAANPDELELKRGDIVLVIPTELAEDQDAGWLTGVRESDWLVRGASAKKGLFPENFTQRLG</sequence>
<reference evidence="5 6" key="1">
    <citation type="submission" date="2021-07" db="EMBL/GenBank/DDBJ databases">
        <authorList>
            <person name="Imarazene B."/>
            <person name="Zahm M."/>
            <person name="Klopp C."/>
            <person name="Cabau C."/>
            <person name="Beille S."/>
            <person name="Jouanno E."/>
            <person name="Castinel A."/>
            <person name="Lluch J."/>
            <person name="Gil L."/>
            <person name="Kuchtly C."/>
            <person name="Lopez Roques C."/>
            <person name="Donnadieu C."/>
            <person name="Parrinello H."/>
            <person name="Journot L."/>
            <person name="Du K."/>
            <person name="Schartl M."/>
            <person name="Retaux S."/>
            <person name="Guiguen Y."/>
        </authorList>
    </citation>
    <scope>NUCLEOTIDE SEQUENCE [LARGE SCALE GENOMIC DNA]</scope>
    <source>
        <strain evidence="5">Pach_M1</strain>
        <tissue evidence="5">Testis</tissue>
    </source>
</reference>
<dbReference type="InterPro" id="IPR003005">
    <property type="entry name" value="Amphiphysin"/>
</dbReference>
<evidence type="ECO:0000313" key="5">
    <source>
        <dbReference type="EMBL" id="KAG9273961.1"/>
    </source>
</evidence>
<feature type="compositionally biased region" description="Polar residues" evidence="3">
    <location>
        <begin position="497"/>
        <end position="507"/>
    </location>
</feature>
<dbReference type="SMART" id="SM00326">
    <property type="entry name" value="SH3"/>
    <property type="match status" value="1"/>
</dbReference>
<accession>A0A8T2LYV0</accession>
<evidence type="ECO:0000259" key="4">
    <source>
        <dbReference type="PROSITE" id="PS50002"/>
    </source>
</evidence>
<dbReference type="EMBL" id="JAICCE010000008">
    <property type="protein sequence ID" value="KAG9273961.1"/>
    <property type="molecule type" value="Genomic_DNA"/>
</dbReference>
<protein>
    <submittedName>
        <fullName evidence="5">Amphiphysin isoform X7</fullName>
    </submittedName>
</protein>
<evidence type="ECO:0000256" key="2">
    <source>
        <dbReference type="PROSITE-ProRule" id="PRU00192"/>
    </source>
</evidence>
<feature type="compositionally biased region" description="Polar residues" evidence="3">
    <location>
        <begin position="431"/>
        <end position="441"/>
    </location>
</feature>
<feature type="compositionally biased region" description="Basic and acidic residues" evidence="3">
    <location>
        <begin position="902"/>
        <end position="918"/>
    </location>
</feature>
<feature type="compositionally biased region" description="Low complexity" evidence="3">
    <location>
        <begin position="786"/>
        <end position="804"/>
    </location>
</feature>
<dbReference type="OrthoDB" id="446293at2759"/>
<dbReference type="GO" id="GO:0005543">
    <property type="term" value="F:phospholipid binding"/>
    <property type="evidence" value="ECO:0007669"/>
    <property type="project" value="TreeGrafter"/>
</dbReference>
<feature type="compositionally biased region" description="Pro residues" evidence="3">
    <location>
        <begin position="751"/>
        <end position="785"/>
    </location>
</feature>
<feature type="compositionally biased region" description="Basic and acidic residues" evidence="3">
    <location>
        <begin position="834"/>
        <end position="849"/>
    </location>
</feature>
<dbReference type="SUPFAM" id="SSF50044">
    <property type="entry name" value="SH3-domain"/>
    <property type="match status" value="1"/>
</dbReference>
<evidence type="ECO:0000256" key="3">
    <source>
        <dbReference type="SAM" id="MobiDB-lite"/>
    </source>
</evidence>
<feature type="compositionally biased region" description="Low complexity" evidence="3">
    <location>
        <begin position="719"/>
        <end position="747"/>
    </location>
</feature>
<feature type="compositionally biased region" description="Basic and acidic residues" evidence="3">
    <location>
        <begin position="878"/>
        <end position="891"/>
    </location>
</feature>
<proteinExistence type="predicted"/>
<dbReference type="InterPro" id="IPR001452">
    <property type="entry name" value="SH3_domain"/>
</dbReference>
<keyword evidence="1 2" id="KW-0728">SH3 domain</keyword>
<feature type="compositionally biased region" description="Polar residues" evidence="3">
    <location>
        <begin position="305"/>
        <end position="317"/>
    </location>
</feature>
<dbReference type="PANTHER" id="PTHR46514">
    <property type="entry name" value="AMPHIPHYSIN"/>
    <property type="match status" value="1"/>
</dbReference>
<feature type="compositionally biased region" description="Polar residues" evidence="3">
    <location>
        <begin position="944"/>
        <end position="959"/>
    </location>
</feature>
<dbReference type="PROSITE" id="PS50002">
    <property type="entry name" value="SH3"/>
    <property type="match status" value="1"/>
</dbReference>
<evidence type="ECO:0000313" key="6">
    <source>
        <dbReference type="Proteomes" id="UP000752171"/>
    </source>
</evidence>
<name>A0A8T2LYV0_ASTMX</name>
<organism evidence="5 6">
    <name type="scientific">Astyanax mexicanus</name>
    <name type="common">Blind cave fish</name>
    <name type="synonym">Astyanax fasciatus mexicanus</name>
    <dbReference type="NCBI Taxonomy" id="7994"/>
    <lineage>
        <taxon>Eukaryota</taxon>
        <taxon>Metazoa</taxon>
        <taxon>Chordata</taxon>
        <taxon>Craniata</taxon>
        <taxon>Vertebrata</taxon>
        <taxon>Euteleostomi</taxon>
        <taxon>Actinopterygii</taxon>
        <taxon>Neopterygii</taxon>
        <taxon>Teleostei</taxon>
        <taxon>Ostariophysi</taxon>
        <taxon>Characiformes</taxon>
        <taxon>Characoidei</taxon>
        <taxon>Acestrorhamphidae</taxon>
        <taxon>Acestrorhamphinae</taxon>
        <taxon>Astyanax</taxon>
    </lineage>
</organism>
<feature type="compositionally biased region" description="Polar residues" evidence="3">
    <location>
        <begin position="528"/>
        <end position="551"/>
    </location>
</feature>
<dbReference type="GO" id="GO:0008021">
    <property type="term" value="C:synaptic vesicle"/>
    <property type="evidence" value="ECO:0007669"/>
    <property type="project" value="TreeGrafter"/>
</dbReference>
<evidence type="ECO:0000256" key="1">
    <source>
        <dbReference type="ARBA" id="ARBA00022443"/>
    </source>
</evidence>
<dbReference type="AlphaFoldDB" id="A0A8T2LYV0"/>